<proteinExistence type="predicted"/>
<dbReference type="Gene3D" id="3.40.50.880">
    <property type="match status" value="1"/>
</dbReference>
<gene>
    <name evidence="3" type="ORF">CA13_13570</name>
</gene>
<evidence type="ECO:0000313" key="4">
    <source>
        <dbReference type="Proteomes" id="UP000315010"/>
    </source>
</evidence>
<keyword evidence="1" id="KW-1133">Transmembrane helix</keyword>
<feature type="domain" description="Aerotolerance regulator N-terminal" evidence="2">
    <location>
        <begin position="1"/>
        <end position="76"/>
    </location>
</feature>
<dbReference type="InterPro" id="IPR036465">
    <property type="entry name" value="vWFA_dom_sf"/>
</dbReference>
<dbReference type="PANTHER" id="PTHR37464">
    <property type="entry name" value="BLL2463 PROTEIN"/>
    <property type="match status" value="1"/>
</dbReference>
<comment type="caution">
    <text evidence="3">The sequence shown here is derived from an EMBL/GenBank/DDBJ whole genome shotgun (WGS) entry which is preliminary data.</text>
</comment>
<reference evidence="3 4" key="1">
    <citation type="submission" date="2019-02" db="EMBL/GenBank/DDBJ databases">
        <title>Deep-cultivation of Planctomycetes and their phenomic and genomic characterization uncovers novel biology.</title>
        <authorList>
            <person name="Wiegand S."/>
            <person name="Jogler M."/>
            <person name="Boedeker C."/>
            <person name="Pinto D."/>
            <person name="Vollmers J."/>
            <person name="Rivas-Marin E."/>
            <person name="Kohn T."/>
            <person name="Peeters S.H."/>
            <person name="Heuer A."/>
            <person name="Rast P."/>
            <person name="Oberbeckmann S."/>
            <person name="Bunk B."/>
            <person name="Jeske O."/>
            <person name="Meyerdierks A."/>
            <person name="Storesund J.E."/>
            <person name="Kallscheuer N."/>
            <person name="Luecker S."/>
            <person name="Lage O.M."/>
            <person name="Pohl T."/>
            <person name="Merkel B.J."/>
            <person name="Hornburger P."/>
            <person name="Mueller R.-W."/>
            <person name="Bruemmer F."/>
            <person name="Labrenz M."/>
            <person name="Spormann A.M."/>
            <person name="Op Den Camp H."/>
            <person name="Overmann J."/>
            <person name="Amann R."/>
            <person name="Jetten M.S.M."/>
            <person name="Mascher T."/>
            <person name="Medema M.H."/>
            <person name="Devos D.P."/>
            <person name="Kaster A.-K."/>
            <person name="Ovreas L."/>
            <person name="Rohde M."/>
            <person name="Galperin M.Y."/>
            <person name="Jogler C."/>
        </authorList>
    </citation>
    <scope>NUCLEOTIDE SEQUENCE [LARGE SCALE GENOMIC DNA]</scope>
    <source>
        <strain evidence="3 4">CA13</strain>
    </source>
</reference>
<feature type="transmembrane region" description="Helical" evidence="1">
    <location>
        <begin position="6"/>
        <end position="25"/>
    </location>
</feature>
<dbReference type="RefSeq" id="WP_146395063.1">
    <property type="nucleotide sequence ID" value="NZ_SJPJ01000001.1"/>
</dbReference>
<dbReference type="OrthoDB" id="7052926at2"/>
<sequence>MTFINGLLALGAAAFTIPLVIHLLYRNRFKTVSWGAMHLLEPVVRINRRRIRWTNFLLLLIRCLLPVLLALCLARPVLTGFRALQGDSPESIVLVIDDSQSMAARDESGVSRIDRVRNELGQSLGEFSPRDEILWMPTSQIEFPPSTMGTVDAVDKLKTIRTSSGPFDIARVLRAAVKASNAGVNARKRIVFASDFQGVNTSDASVESLRTFADELKNDSSRPDILFWNLADLSRSIDNVSIDSIETLSPAIVPDRETRFAARLRNATDQTLNDLRVNWLVDGTQAASQTISIPARSTSTANMRYALLESGLHEISVSVEFVDGMSEDNNRSIAVEVIREIEVVLVDGQPSNEPLRGETDFLAIALSPFAFSQQDQVDAVRASVIREGKVVEVLSEKTPNILVLANVASLDEKQQSKIVEFVESGGSLISFDGIHLGDANYVSRLLPASIGTIVGDPNARQNAEQSAPMRIGMLSSQYAPWQKLAPANTRPLEIIDVFAYRKLIIDPDASDEDKPTVILAMKNGDPLVVSARRGRGRIVQFAIPADADWTTLPLRRLFVPMVQQLALDLIGSGKMPTVTTGQPMIVSLDELMKTPSAENDSEESVRVRYTVEPPGSAEIDLDVDSQQEGQLVWTATQLAGVYRFRRIEIPVSSDENNPPGNLIKSTVRVAQVPSEESKLRPVLPGQLAAIAGFLDATVYDRANTLRDAEQTRRYGREIWRWLLVALLVAMILELVVQQRSAPAKAVTPTMNSASDSLGRSSV</sequence>
<dbReference type="EMBL" id="SJPJ01000001">
    <property type="protein sequence ID" value="TWT79946.1"/>
    <property type="molecule type" value="Genomic_DNA"/>
</dbReference>
<feature type="transmembrane region" description="Helical" evidence="1">
    <location>
        <begin position="56"/>
        <end position="78"/>
    </location>
</feature>
<dbReference type="InterPro" id="IPR013783">
    <property type="entry name" value="Ig-like_fold"/>
</dbReference>
<dbReference type="Gene3D" id="2.60.40.10">
    <property type="entry name" value="Immunoglobulins"/>
    <property type="match status" value="1"/>
</dbReference>
<dbReference type="Gene3D" id="3.40.50.410">
    <property type="entry name" value="von Willebrand factor, type A domain"/>
    <property type="match status" value="1"/>
</dbReference>
<evidence type="ECO:0000256" key="1">
    <source>
        <dbReference type="SAM" id="Phobius"/>
    </source>
</evidence>
<keyword evidence="4" id="KW-1185">Reference proteome</keyword>
<dbReference type="InterPro" id="IPR029062">
    <property type="entry name" value="Class_I_gatase-like"/>
</dbReference>
<evidence type="ECO:0000259" key="2">
    <source>
        <dbReference type="Pfam" id="PF07584"/>
    </source>
</evidence>
<dbReference type="NCBIfam" id="TIGR02226">
    <property type="entry name" value="two_anch"/>
    <property type="match status" value="1"/>
</dbReference>
<dbReference type="SUPFAM" id="SSF52317">
    <property type="entry name" value="Class I glutamine amidotransferase-like"/>
    <property type="match status" value="1"/>
</dbReference>
<evidence type="ECO:0000313" key="3">
    <source>
        <dbReference type="EMBL" id="TWT79946.1"/>
    </source>
</evidence>
<dbReference type="InterPro" id="IPR024163">
    <property type="entry name" value="Aerotolerance_reg_N"/>
</dbReference>
<dbReference type="PANTHER" id="PTHR37464:SF1">
    <property type="entry name" value="BLL2463 PROTEIN"/>
    <property type="match status" value="1"/>
</dbReference>
<dbReference type="Proteomes" id="UP000315010">
    <property type="component" value="Unassembled WGS sequence"/>
</dbReference>
<accession>A0A5C5YYZ9</accession>
<name>A0A5C5YYZ9_9BACT</name>
<dbReference type="Pfam" id="PF07584">
    <property type="entry name" value="BatA"/>
    <property type="match status" value="1"/>
</dbReference>
<keyword evidence="1" id="KW-0472">Membrane</keyword>
<dbReference type="AlphaFoldDB" id="A0A5C5YYZ9"/>
<organism evidence="3 4">
    <name type="scientific">Novipirellula herctigrandis</name>
    <dbReference type="NCBI Taxonomy" id="2527986"/>
    <lineage>
        <taxon>Bacteria</taxon>
        <taxon>Pseudomonadati</taxon>
        <taxon>Planctomycetota</taxon>
        <taxon>Planctomycetia</taxon>
        <taxon>Pirellulales</taxon>
        <taxon>Pirellulaceae</taxon>
        <taxon>Novipirellula</taxon>
    </lineage>
</organism>
<dbReference type="InterPro" id="IPR011933">
    <property type="entry name" value="Double_TM_dom"/>
</dbReference>
<dbReference type="SUPFAM" id="SSF53300">
    <property type="entry name" value="vWA-like"/>
    <property type="match status" value="1"/>
</dbReference>
<protein>
    <recommendedName>
        <fullName evidence="2">Aerotolerance regulator N-terminal domain-containing protein</fullName>
    </recommendedName>
</protein>
<keyword evidence="1" id="KW-0812">Transmembrane</keyword>